<name>A0A1M7N2W9_9HYPH</name>
<dbReference type="AlphaFoldDB" id="A0A1M7N2W9"/>
<keyword evidence="1" id="KW-0732">Signal</keyword>
<proteinExistence type="predicted"/>
<keyword evidence="3" id="KW-1185">Reference proteome</keyword>
<gene>
    <name evidence="2" type="ORF">SAMN05444272_3678</name>
</gene>
<dbReference type="RefSeq" id="WP_073014757.1">
    <property type="nucleotide sequence ID" value="NZ_FRBW01000004.1"/>
</dbReference>
<reference evidence="2 3" key="1">
    <citation type="submission" date="2016-11" db="EMBL/GenBank/DDBJ databases">
        <authorList>
            <person name="Jaros S."/>
            <person name="Januszkiewicz K."/>
            <person name="Wedrychowicz H."/>
        </authorList>
    </citation>
    <scope>NUCLEOTIDE SEQUENCE [LARGE SCALE GENOMIC DNA]</scope>
    <source>
        <strain evidence="2 3">DSM 22153</strain>
    </source>
</reference>
<dbReference type="Proteomes" id="UP000186002">
    <property type="component" value="Unassembled WGS sequence"/>
</dbReference>
<dbReference type="OrthoDB" id="7676474at2"/>
<dbReference type="EMBL" id="FRBW01000004">
    <property type="protein sequence ID" value="SHM97870.1"/>
    <property type="molecule type" value="Genomic_DNA"/>
</dbReference>
<evidence type="ECO:0000313" key="2">
    <source>
        <dbReference type="EMBL" id="SHM97870.1"/>
    </source>
</evidence>
<evidence type="ECO:0000256" key="1">
    <source>
        <dbReference type="SAM" id="SignalP"/>
    </source>
</evidence>
<sequence length="196" mass="21661">MRFVIAAAVLMAVSGPALADPCQDRFTAVYMQMDQGGPVKAFVTTEFKGAVPMTNDFYYLSQDHSMAVPIEPPLPWTMTYKTGFYQSADQGKSWTKVRDLDPAQGAGTVLADKKTNAATIRNAACSQEDVDGVVMDRLEAELTVSQGMVTENHYIYWVRPLDGFIARARYETKAPSFEMAITQTMEKAPDMELPVP</sequence>
<organism evidence="2 3">
    <name type="scientific">Roseibium suaedae</name>
    <dbReference type="NCBI Taxonomy" id="735517"/>
    <lineage>
        <taxon>Bacteria</taxon>
        <taxon>Pseudomonadati</taxon>
        <taxon>Pseudomonadota</taxon>
        <taxon>Alphaproteobacteria</taxon>
        <taxon>Hyphomicrobiales</taxon>
        <taxon>Stappiaceae</taxon>
        <taxon>Roseibium</taxon>
    </lineage>
</organism>
<evidence type="ECO:0000313" key="3">
    <source>
        <dbReference type="Proteomes" id="UP000186002"/>
    </source>
</evidence>
<feature type="signal peptide" evidence="1">
    <location>
        <begin position="1"/>
        <end position="19"/>
    </location>
</feature>
<feature type="chain" id="PRO_5013337217" evidence="1">
    <location>
        <begin position="20"/>
        <end position="196"/>
    </location>
</feature>
<accession>A0A1M7N2W9</accession>
<protein>
    <submittedName>
        <fullName evidence="2">Uncharacterized protein</fullName>
    </submittedName>
</protein>